<organism evidence="2">
    <name type="scientific">Pinguiococcus pyrenoidosus</name>
    <dbReference type="NCBI Taxonomy" id="172671"/>
    <lineage>
        <taxon>Eukaryota</taxon>
        <taxon>Sar</taxon>
        <taxon>Stramenopiles</taxon>
        <taxon>Ochrophyta</taxon>
        <taxon>Pinguiophyceae</taxon>
        <taxon>Pinguiochrysidales</taxon>
        <taxon>Pinguiochrysidaceae</taxon>
        <taxon>Pinguiococcus</taxon>
    </lineage>
</organism>
<evidence type="ECO:0000256" key="1">
    <source>
        <dbReference type="SAM" id="MobiDB-lite"/>
    </source>
</evidence>
<feature type="region of interest" description="Disordered" evidence="1">
    <location>
        <begin position="286"/>
        <end position="360"/>
    </location>
</feature>
<sequence length="669" mass="75593">MPGPKKQDIIPSAEKAGGRGQGIRDLMGGVDPRGAERRRANVLQAQALAAQMKEKEDRRKQEEAEQMRLDAMEEERLRREREEIQREIDEEKRKIEAKKAAAQEKADNARAIREREEERKRREDEERLREMEEDKRIAREQEEQRLRYEQEKQREALLRVRAPLEQHPENANAERPIQPLPSNANIPPKNEAEARNDSGLFGDDPCGLVAPPTGRGMDDTGTQGQHLLQGVAELRSQSSKASHVESKPHAEENRAATAMQKQLQSQQKEIEDLRREASLLRRQMTALAEEKVAPNTSDSTKTESKPRHIALDGMMPLSVSERSFPQPDHPNGQASTNDSRHRDEQLTLWDFEAERETPGEKKLRRLRDAEKALQDALGRAERLSHREPTIDDVAERLDAAEAVRGPVESSRGIRSDAALLLSRPGTGEAGVRIEDHADAADELGIEVRLPLPLRETSRLVFPDGKVQHRPSLSDGRESYDWLSDLRSQFAAPKESPTTSEFDITAVGAEFRSRPDTVEGRDMEFPKFPNPGVDFWTRLATEATEEREERGAEPKVAETDIEANHPELTQRLDSPARPETERESSRGEVAAQIDLAHPSGSPFSPRLSDCTDSFEIESLRAKNHSRTRRFVKGEGHLEDRLDTLLRTGSHAEVGSDEMLQGSQRWAKERT</sequence>
<feature type="compositionally biased region" description="Basic and acidic residues" evidence="1">
    <location>
        <begin position="546"/>
        <end position="585"/>
    </location>
</feature>
<feature type="region of interest" description="Disordered" evidence="1">
    <location>
        <begin position="646"/>
        <end position="669"/>
    </location>
</feature>
<protein>
    <recommendedName>
        <fullName evidence="3">CCDC66 domain-containing protein</fullName>
    </recommendedName>
</protein>
<feature type="compositionally biased region" description="Basic and acidic residues" evidence="1">
    <location>
        <begin position="300"/>
        <end position="310"/>
    </location>
</feature>
<evidence type="ECO:0000313" key="2">
    <source>
        <dbReference type="EMBL" id="CAD8259999.1"/>
    </source>
</evidence>
<gene>
    <name evidence="2" type="ORF">PPYR1160_LOCUS9501</name>
</gene>
<feature type="region of interest" description="Disordered" evidence="1">
    <location>
        <begin position="490"/>
        <end position="587"/>
    </location>
</feature>
<feature type="compositionally biased region" description="Basic and acidic residues" evidence="1">
    <location>
        <begin position="510"/>
        <end position="524"/>
    </location>
</feature>
<reference evidence="2" key="1">
    <citation type="submission" date="2021-01" db="EMBL/GenBank/DDBJ databases">
        <authorList>
            <person name="Corre E."/>
            <person name="Pelletier E."/>
            <person name="Niang G."/>
            <person name="Scheremetjew M."/>
            <person name="Finn R."/>
            <person name="Kale V."/>
            <person name="Holt S."/>
            <person name="Cochrane G."/>
            <person name="Meng A."/>
            <person name="Brown T."/>
            <person name="Cohen L."/>
        </authorList>
    </citation>
    <scope>NUCLEOTIDE SEQUENCE</scope>
    <source>
        <strain evidence="2">CCMP2078</strain>
    </source>
</reference>
<feature type="region of interest" description="Disordered" evidence="1">
    <location>
        <begin position="49"/>
        <end position="78"/>
    </location>
</feature>
<feature type="region of interest" description="Disordered" evidence="1">
    <location>
        <begin position="95"/>
        <end position="134"/>
    </location>
</feature>
<feature type="region of interest" description="Disordered" evidence="1">
    <location>
        <begin position="1"/>
        <end position="37"/>
    </location>
</feature>
<feature type="region of interest" description="Disordered" evidence="1">
    <location>
        <begin position="162"/>
        <end position="270"/>
    </location>
</feature>
<dbReference type="EMBL" id="HBEA01012472">
    <property type="protein sequence ID" value="CAD8259999.1"/>
    <property type="molecule type" value="Transcribed_RNA"/>
</dbReference>
<dbReference type="AlphaFoldDB" id="A0A7R9YDT9"/>
<name>A0A7R9YDT9_9STRA</name>
<feature type="compositionally biased region" description="Basic and acidic residues" evidence="1">
    <location>
        <begin position="52"/>
        <end position="78"/>
    </location>
</feature>
<proteinExistence type="predicted"/>
<feature type="compositionally biased region" description="Basic and acidic residues" evidence="1">
    <location>
        <begin position="242"/>
        <end position="254"/>
    </location>
</feature>
<accession>A0A7R9YDT9</accession>
<evidence type="ECO:0008006" key="3">
    <source>
        <dbReference type="Google" id="ProtNLM"/>
    </source>
</evidence>